<accession>A0AAV1GV58</accession>
<feature type="compositionally biased region" description="Low complexity" evidence="8">
    <location>
        <begin position="489"/>
        <end position="507"/>
    </location>
</feature>
<evidence type="ECO:0000256" key="7">
    <source>
        <dbReference type="SAM" id="Coils"/>
    </source>
</evidence>
<feature type="compositionally biased region" description="Polar residues" evidence="8">
    <location>
        <begin position="478"/>
        <end position="488"/>
    </location>
</feature>
<evidence type="ECO:0000256" key="8">
    <source>
        <dbReference type="SAM" id="MobiDB-lite"/>
    </source>
</evidence>
<dbReference type="Gene3D" id="6.10.140.2040">
    <property type="match status" value="1"/>
</dbReference>
<dbReference type="PANTHER" id="PTHR22793">
    <property type="entry name" value="MYOCARDIN-RELATED TRANSCRIPTION FACTOR-RELATED"/>
    <property type="match status" value="1"/>
</dbReference>
<dbReference type="GO" id="GO:0005634">
    <property type="term" value="C:nucleus"/>
    <property type="evidence" value="ECO:0007669"/>
    <property type="project" value="UniProtKB-SubCell"/>
</dbReference>
<dbReference type="SUPFAM" id="SSF68906">
    <property type="entry name" value="SAP domain"/>
    <property type="match status" value="1"/>
</dbReference>
<feature type="compositionally biased region" description="Basic and acidic residues" evidence="8">
    <location>
        <begin position="90"/>
        <end position="104"/>
    </location>
</feature>
<feature type="region of interest" description="Disordered" evidence="8">
    <location>
        <begin position="769"/>
        <end position="853"/>
    </location>
</feature>
<feature type="region of interest" description="Disordered" evidence="8">
    <location>
        <begin position="423"/>
        <end position="507"/>
    </location>
</feature>
<proteinExistence type="predicted"/>
<feature type="region of interest" description="Disordered" evidence="8">
    <location>
        <begin position="247"/>
        <end position="297"/>
    </location>
</feature>
<dbReference type="EMBL" id="OY660879">
    <property type="protein sequence ID" value="CAJ1075962.1"/>
    <property type="molecule type" value="Genomic_DNA"/>
</dbReference>
<evidence type="ECO:0000256" key="6">
    <source>
        <dbReference type="ARBA" id="ARBA00023242"/>
    </source>
</evidence>
<evidence type="ECO:0000259" key="9">
    <source>
        <dbReference type="PROSITE" id="PS50800"/>
    </source>
</evidence>
<keyword evidence="2" id="KW-0677">Repeat</keyword>
<keyword evidence="4 7" id="KW-0175">Coiled coil</keyword>
<dbReference type="InterPro" id="IPR036361">
    <property type="entry name" value="SAP_dom_sf"/>
</dbReference>
<keyword evidence="11" id="KW-1185">Reference proteome</keyword>
<dbReference type="AlphaFoldDB" id="A0AAV1GV58"/>
<feature type="domain" description="SAP" evidence="9">
    <location>
        <begin position="387"/>
        <end position="421"/>
    </location>
</feature>
<dbReference type="PANTHER" id="PTHR22793:SF6">
    <property type="entry name" value="MYOCARDIN-RELATED TRANSCRIPTION FACTOR A"/>
    <property type="match status" value="1"/>
</dbReference>
<evidence type="ECO:0000256" key="4">
    <source>
        <dbReference type="ARBA" id="ARBA00023054"/>
    </source>
</evidence>
<feature type="compositionally biased region" description="Basic and acidic residues" evidence="8">
    <location>
        <begin position="261"/>
        <end position="272"/>
    </location>
</feature>
<feature type="region of interest" description="Disordered" evidence="8">
    <location>
        <begin position="948"/>
        <end position="980"/>
    </location>
</feature>
<dbReference type="InterPro" id="IPR043451">
    <property type="entry name" value="Myocardin-like"/>
</dbReference>
<evidence type="ECO:0000256" key="5">
    <source>
        <dbReference type="ARBA" id="ARBA00023163"/>
    </source>
</evidence>
<feature type="compositionally biased region" description="Low complexity" evidence="8">
    <location>
        <begin position="806"/>
        <end position="831"/>
    </location>
</feature>
<dbReference type="PROSITE" id="PS50800">
    <property type="entry name" value="SAP"/>
    <property type="match status" value="1"/>
</dbReference>
<evidence type="ECO:0000256" key="2">
    <source>
        <dbReference type="ARBA" id="ARBA00022737"/>
    </source>
</evidence>
<feature type="compositionally biased region" description="Low complexity" evidence="8">
    <location>
        <begin position="452"/>
        <end position="468"/>
    </location>
</feature>
<reference evidence="10" key="1">
    <citation type="submission" date="2023-08" db="EMBL/GenBank/DDBJ databases">
        <authorList>
            <person name="Alioto T."/>
            <person name="Alioto T."/>
            <person name="Gomez Garrido J."/>
        </authorList>
    </citation>
    <scope>NUCLEOTIDE SEQUENCE</scope>
</reference>
<feature type="compositionally biased region" description="Polar residues" evidence="8">
    <location>
        <begin position="835"/>
        <end position="844"/>
    </location>
</feature>
<sequence>MSAILEHLPCICTDPAPLRTPSMSRNRDRRAVQFELERRACQSLREVLQLKLKQRQSREELVNGEITTPLKSSAACHEEKQSLEPAETEDFSKRNIRKRPESPRLERHIQGETPAVPSLQGRQVWQQKRARLTDDLDDRISHQLESTELIYKNIQPVPSSVNQEITDSQLPEVSGGYRSCDEDSGYSLSPEQPVNPESSCVLFSLASPPEILTGGSIPSSTRTSLLSPSLTVTNGMAPSDQRAFVTAQSKPQLKSNSDCSAQKEKKLKDDKPKMKKLKYHQYVPPDQKGVKEPSAHLDSSYAKMVHQQQLVLQLQIINQQQQNYHAILPATAKPQSDQQSSSSSSSDSTTSSSSLSPVSASSNQESQKHQGSAPRMEIKPASLPPNLHEMKVAELKSELRLRSLPVSGTKTDLIERLKTYQDLKGGSDTTASSTAGGTTGLMAREAGKPSKTAATTTIIINNNTSQRQQQHHRHRYQIDQSGRSDTTASFSPTSVSLTSSDCSSGSLSPVETGFKCDQTKETMSSPHTQLSLQACSAALFPANIKKEQMCSTSAPCQFFLKPACLQKRCPVSSAGTNAMKKAPVVTMDKDEMLKEKDKQIEELSKMLRQIQRVVELLKMQLERGKRERKVPEPLVFVRVKQEPPDEPSDPLLFHDQPSTPSPSFPCGIEVKQEGRAAEEVVSVPDAHEFTQTLTQTREVQEQIHLKIQPDQTNTVTKHLHLQQTTQRSSQHQAVQRHLLQQRHNSMSWEQLFQNCSQMLDNQPNLQKLPEEKKKSHKQQQQQLSRQRHQQLKQQISPKQQEENKQRTQQQQVLTKTQPQQQQVLQLPSQVPEANFDQQSGSPSLFSPFKKDSSPSGNIPLLVKTGGLQVSVDQSQHEVALPLSTPKPVSKEISVTGMNTFLSSSTNNEMCLNMDILSGPTAQTSMKTWESSPHNKVGELTNGFIDSILQTGGPSQDSPDSDPSISPCLYPPQSSPSAQPEFRTLEDTTKEKQDISHGRLEDFLESTMGNPLLGVEPGCTLTLIDDLHSQMLCTPSILDHPSSPMDTFDKAAKEEQGLDSMDWLDFDVGGLKGSEAMTLDPLGPHTPPGVFSTDFLDSSDLQVQWDSCF</sequence>
<organism evidence="10 11">
    <name type="scientific">Xyrichtys novacula</name>
    <name type="common">Pearly razorfish</name>
    <name type="synonym">Hemipteronotus novacula</name>
    <dbReference type="NCBI Taxonomy" id="13765"/>
    <lineage>
        <taxon>Eukaryota</taxon>
        <taxon>Metazoa</taxon>
        <taxon>Chordata</taxon>
        <taxon>Craniata</taxon>
        <taxon>Vertebrata</taxon>
        <taxon>Euteleostomi</taxon>
        <taxon>Actinopterygii</taxon>
        <taxon>Neopterygii</taxon>
        <taxon>Teleostei</taxon>
        <taxon>Neoteleostei</taxon>
        <taxon>Acanthomorphata</taxon>
        <taxon>Eupercaria</taxon>
        <taxon>Labriformes</taxon>
        <taxon>Labridae</taxon>
        <taxon>Xyrichtys</taxon>
    </lineage>
</organism>
<keyword evidence="3" id="KW-0805">Transcription regulation</keyword>
<feature type="region of interest" description="Disordered" evidence="8">
    <location>
        <begin position="76"/>
        <end position="104"/>
    </location>
</feature>
<dbReference type="GO" id="GO:0045944">
    <property type="term" value="P:positive regulation of transcription by RNA polymerase II"/>
    <property type="evidence" value="ECO:0007669"/>
    <property type="project" value="TreeGrafter"/>
</dbReference>
<dbReference type="Pfam" id="PF02037">
    <property type="entry name" value="SAP"/>
    <property type="match status" value="1"/>
</dbReference>
<dbReference type="Proteomes" id="UP001178508">
    <property type="component" value="Chromosome 16"/>
</dbReference>
<keyword evidence="6" id="KW-0539">Nucleus</keyword>
<comment type="subcellular location">
    <subcellularLocation>
        <location evidence="1">Nucleus</location>
    </subcellularLocation>
</comment>
<dbReference type="GO" id="GO:0051145">
    <property type="term" value="P:smooth muscle cell differentiation"/>
    <property type="evidence" value="ECO:0007669"/>
    <property type="project" value="TreeGrafter"/>
</dbReference>
<dbReference type="InterPro" id="IPR003034">
    <property type="entry name" value="SAP_dom"/>
</dbReference>
<dbReference type="Gene3D" id="6.10.150.10">
    <property type="match status" value="1"/>
</dbReference>
<dbReference type="SMART" id="SM00513">
    <property type="entry name" value="SAP"/>
    <property type="match status" value="1"/>
</dbReference>
<feature type="compositionally biased region" description="Low complexity" evidence="8">
    <location>
        <begin position="953"/>
        <end position="966"/>
    </location>
</feature>
<gene>
    <name evidence="10" type="ORF">XNOV1_A011404</name>
</gene>
<evidence type="ECO:0000313" key="10">
    <source>
        <dbReference type="EMBL" id="CAJ1075962.1"/>
    </source>
</evidence>
<feature type="compositionally biased region" description="Polar residues" evidence="8">
    <location>
        <begin position="247"/>
        <end position="260"/>
    </location>
</feature>
<dbReference type="GO" id="GO:0003713">
    <property type="term" value="F:transcription coactivator activity"/>
    <property type="evidence" value="ECO:0007669"/>
    <property type="project" value="TreeGrafter"/>
</dbReference>
<evidence type="ECO:0000256" key="3">
    <source>
        <dbReference type="ARBA" id="ARBA00023015"/>
    </source>
</evidence>
<dbReference type="Gene3D" id="1.10.720.30">
    <property type="entry name" value="SAP domain"/>
    <property type="match status" value="1"/>
</dbReference>
<name>A0AAV1GV58_XYRNO</name>
<keyword evidence="5" id="KW-0804">Transcription</keyword>
<evidence type="ECO:0000313" key="11">
    <source>
        <dbReference type="Proteomes" id="UP001178508"/>
    </source>
</evidence>
<feature type="compositionally biased region" description="Low complexity" evidence="8">
    <location>
        <begin position="426"/>
        <end position="436"/>
    </location>
</feature>
<dbReference type="FunFam" id="1.10.720.30:FF:000002">
    <property type="entry name" value="Myocardin related transcription factor A"/>
    <property type="match status" value="1"/>
</dbReference>
<feature type="compositionally biased region" description="Low complexity" evidence="8">
    <location>
        <begin position="336"/>
        <end position="362"/>
    </location>
</feature>
<evidence type="ECO:0000256" key="1">
    <source>
        <dbReference type="ARBA" id="ARBA00004123"/>
    </source>
</evidence>
<feature type="coiled-coil region" evidence="7">
    <location>
        <begin position="589"/>
        <end position="627"/>
    </location>
</feature>
<feature type="region of interest" description="Disordered" evidence="8">
    <location>
        <begin position="332"/>
        <end position="385"/>
    </location>
</feature>
<protein>
    <submittedName>
        <fullName evidence="10">Myocardin-related transcription factor A-like isoform X1</fullName>
    </submittedName>
</protein>
<feature type="region of interest" description="Disordered" evidence="8">
    <location>
        <begin position="172"/>
        <end position="193"/>
    </location>
</feature>